<gene>
    <name evidence="1" type="ORF">F3I20_21110</name>
</gene>
<accession>A0AB34CDP7</accession>
<evidence type="ECO:0000313" key="1">
    <source>
        <dbReference type="EMBL" id="KAA6119594.1"/>
    </source>
</evidence>
<reference evidence="1 2" key="1">
    <citation type="submission" date="2019-09" db="EMBL/GenBank/DDBJ databases">
        <title>Genomic diversity of phyloplane-associated Pantoea species in Pakistan cotton crop.</title>
        <authorList>
            <person name="Tufail M.R."/>
            <person name="Cook D.R."/>
        </authorList>
    </citation>
    <scope>NUCLEOTIDE SEQUENCE [LARGE SCALE GENOMIC DNA]</scope>
    <source>
        <strain evidence="1 2">B_8</strain>
    </source>
</reference>
<evidence type="ECO:0000313" key="2">
    <source>
        <dbReference type="Proteomes" id="UP000324255"/>
    </source>
</evidence>
<dbReference type="AlphaFoldDB" id="A0AB34CDP7"/>
<dbReference type="RefSeq" id="WP_150019999.1">
    <property type="nucleotide sequence ID" value="NZ_VWVM01000024.1"/>
</dbReference>
<sequence>MSAAFDSERAAECAEQLNALLLIIYENESEGISKNNPLVGNALNLSACIHHFFREQALGETRDRLCGLGGNHG</sequence>
<name>A0AB34CDP7_9GAMM</name>
<dbReference type="Proteomes" id="UP000324255">
    <property type="component" value="Unassembled WGS sequence"/>
</dbReference>
<protein>
    <submittedName>
        <fullName evidence="1">Uncharacterized protein</fullName>
    </submittedName>
</protein>
<keyword evidence="2" id="KW-1185">Reference proteome</keyword>
<dbReference type="EMBL" id="VWVM01000024">
    <property type="protein sequence ID" value="KAA6119594.1"/>
    <property type="molecule type" value="Genomic_DNA"/>
</dbReference>
<comment type="caution">
    <text evidence="1">The sequence shown here is derived from an EMBL/GenBank/DDBJ whole genome shotgun (WGS) entry which is preliminary data.</text>
</comment>
<organism evidence="1 2">
    <name type="scientific">Candidatus Pantoea gossypiicola</name>
    <dbReference type="NCBI Taxonomy" id="2608008"/>
    <lineage>
        <taxon>Bacteria</taxon>
        <taxon>Pseudomonadati</taxon>
        <taxon>Pseudomonadota</taxon>
        <taxon>Gammaproteobacteria</taxon>
        <taxon>Enterobacterales</taxon>
        <taxon>Erwiniaceae</taxon>
        <taxon>Pantoea</taxon>
    </lineage>
</organism>
<proteinExistence type="predicted"/>